<protein>
    <submittedName>
        <fullName evidence="1">Uncharacterized protein</fullName>
    </submittedName>
</protein>
<keyword evidence="2" id="KW-1185">Reference proteome</keyword>
<evidence type="ECO:0000313" key="1">
    <source>
        <dbReference type="EMBL" id="KAK4036285.1"/>
    </source>
</evidence>
<evidence type="ECO:0000313" key="2">
    <source>
        <dbReference type="Proteomes" id="UP001234178"/>
    </source>
</evidence>
<gene>
    <name evidence="1" type="ORF">OUZ56_028346</name>
</gene>
<comment type="caution">
    <text evidence="1">The sequence shown here is derived from an EMBL/GenBank/DDBJ whole genome shotgun (WGS) entry which is preliminary data.</text>
</comment>
<name>A0ABR0B3Q8_9CRUS</name>
<organism evidence="1 2">
    <name type="scientific">Daphnia magna</name>
    <dbReference type="NCBI Taxonomy" id="35525"/>
    <lineage>
        <taxon>Eukaryota</taxon>
        <taxon>Metazoa</taxon>
        <taxon>Ecdysozoa</taxon>
        <taxon>Arthropoda</taxon>
        <taxon>Crustacea</taxon>
        <taxon>Branchiopoda</taxon>
        <taxon>Diplostraca</taxon>
        <taxon>Cladocera</taxon>
        <taxon>Anomopoda</taxon>
        <taxon>Daphniidae</taxon>
        <taxon>Daphnia</taxon>
    </lineage>
</organism>
<accession>A0ABR0B3Q8</accession>
<dbReference type="EMBL" id="JAOYFB010000040">
    <property type="protein sequence ID" value="KAK4036285.1"/>
    <property type="molecule type" value="Genomic_DNA"/>
</dbReference>
<reference evidence="1 2" key="1">
    <citation type="journal article" date="2023" name="Nucleic Acids Res.">
        <title>The hologenome of Daphnia magna reveals possible DNA methylation and microbiome-mediated evolution of the host genome.</title>
        <authorList>
            <person name="Chaturvedi A."/>
            <person name="Li X."/>
            <person name="Dhandapani V."/>
            <person name="Marshall H."/>
            <person name="Kissane S."/>
            <person name="Cuenca-Cambronero M."/>
            <person name="Asole G."/>
            <person name="Calvet F."/>
            <person name="Ruiz-Romero M."/>
            <person name="Marangio P."/>
            <person name="Guigo R."/>
            <person name="Rago D."/>
            <person name="Mirbahai L."/>
            <person name="Eastwood N."/>
            <person name="Colbourne J.K."/>
            <person name="Zhou J."/>
            <person name="Mallon E."/>
            <person name="Orsini L."/>
        </authorList>
    </citation>
    <scope>NUCLEOTIDE SEQUENCE [LARGE SCALE GENOMIC DNA]</scope>
    <source>
        <strain evidence="1">LRV0_1</strain>
    </source>
</reference>
<sequence length="82" mass="9370">MKENSSPRLTSFKPNYQHAWLYNIVKETPCYIGSCALSINVNENFESFQPELKLHPTSSNEYSNAAAAASIWRIGWSFMHTL</sequence>
<dbReference type="Proteomes" id="UP001234178">
    <property type="component" value="Unassembled WGS sequence"/>
</dbReference>
<proteinExistence type="predicted"/>